<dbReference type="EMBL" id="JACVVK020000198">
    <property type="protein sequence ID" value="KAK7485190.1"/>
    <property type="molecule type" value="Genomic_DNA"/>
</dbReference>
<evidence type="ECO:0000313" key="1">
    <source>
        <dbReference type="EMBL" id="KAK7485190.1"/>
    </source>
</evidence>
<protein>
    <submittedName>
        <fullName evidence="1">Uncharacterized protein</fullName>
    </submittedName>
</protein>
<keyword evidence="2" id="KW-1185">Reference proteome</keyword>
<gene>
    <name evidence="1" type="ORF">BaRGS_00023600</name>
</gene>
<comment type="caution">
    <text evidence="1">The sequence shown here is derived from an EMBL/GenBank/DDBJ whole genome shotgun (WGS) entry which is preliminary data.</text>
</comment>
<reference evidence="1 2" key="1">
    <citation type="journal article" date="2023" name="Sci. Data">
        <title>Genome assembly of the Korean intertidal mud-creeper Batillaria attramentaria.</title>
        <authorList>
            <person name="Patra A.K."/>
            <person name="Ho P.T."/>
            <person name="Jun S."/>
            <person name="Lee S.J."/>
            <person name="Kim Y."/>
            <person name="Won Y.J."/>
        </authorList>
    </citation>
    <scope>NUCLEOTIDE SEQUENCE [LARGE SCALE GENOMIC DNA]</scope>
    <source>
        <strain evidence="1">Wonlab-2016</strain>
    </source>
</reference>
<proteinExistence type="predicted"/>
<name>A0ABD0KDI6_9CAEN</name>
<accession>A0ABD0KDI6</accession>
<organism evidence="1 2">
    <name type="scientific">Batillaria attramentaria</name>
    <dbReference type="NCBI Taxonomy" id="370345"/>
    <lineage>
        <taxon>Eukaryota</taxon>
        <taxon>Metazoa</taxon>
        <taxon>Spiralia</taxon>
        <taxon>Lophotrochozoa</taxon>
        <taxon>Mollusca</taxon>
        <taxon>Gastropoda</taxon>
        <taxon>Caenogastropoda</taxon>
        <taxon>Sorbeoconcha</taxon>
        <taxon>Cerithioidea</taxon>
        <taxon>Batillariidae</taxon>
        <taxon>Batillaria</taxon>
    </lineage>
</organism>
<evidence type="ECO:0000313" key="2">
    <source>
        <dbReference type="Proteomes" id="UP001519460"/>
    </source>
</evidence>
<dbReference type="AlphaFoldDB" id="A0ABD0KDI6"/>
<dbReference type="Proteomes" id="UP001519460">
    <property type="component" value="Unassembled WGS sequence"/>
</dbReference>
<sequence>MAALCYLSSRKPVLPPLLHHHRRNHNLVSASQQYAFSRYNDQLFSGNSVASHVDTAPHHETGKRTSTWDVPDQDRDCKKESHCLLVQGSTAVLSYKWNSPFPRHPVFSVLLNQFCIDCLNPRIVQIVLIAHGA</sequence>